<evidence type="ECO:0000313" key="2">
    <source>
        <dbReference type="EMBL" id="AGA25681.1"/>
    </source>
</evidence>
<dbReference type="HOGENOM" id="CLU_1115183_0_0_0"/>
<feature type="region of interest" description="Disordered" evidence="1">
    <location>
        <begin position="189"/>
        <end position="249"/>
    </location>
</feature>
<evidence type="ECO:0000256" key="1">
    <source>
        <dbReference type="SAM" id="MobiDB-lite"/>
    </source>
</evidence>
<dbReference type="STRING" id="886293.Sinac_1292"/>
<dbReference type="Proteomes" id="UP000010798">
    <property type="component" value="Chromosome"/>
</dbReference>
<name>L0DAI4_SINAD</name>
<keyword evidence="3" id="KW-1185">Reference proteome</keyword>
<dbReference type="OrthoDB" id="281829at2"/>
<dbReference type="KEGG" id="saci:Sinac_1292"/>
<dbReference type="EMBL" id="CP003364">
    <property type="protein sequence ID" value="AGA25681.1"/>
    <property type="molecule type" value="Genomic_DNA"/>
</dbReference>
<gene>
    <name evidence="2" type="ordered locus">Sinac_1292</name>
</gene>
<dbReference type="AlphaFoldDB" id="L0DAI4"/>
<organism evidence="2 3">
    <name type="scientific">Singulisphaera acidiphila (strain ATCC BAA-1392 / DSM 18658 / VKM B-2454 / MOB10)</name>
    <dbReference type="NCBI Taxonomy" id="886293"/>
    <lineage>
        <taxon>Bacteria</taxon>
        <taxon>Pseudomonadati</taxon>
        <taxon>Planctomycetota</taxon>
        <taxon>Planctomycetia</taxon>
        <taxon>Isosphaerales</taxon>
        <taxon>Isosphaeraceae</taxon>
        <taxon>Singulisphaera</taxon>
    </lineage>
</organism>
<protein>
    <submittedName>
        <fullName evidence="2">Uncharacterized protein</fullName>
    </submittedName>
</protein>
<feature type="compositionally biased region" description="Low complexity" evidence="1">
    <location>
        <begin position="208"/>
        <end position="221"/>
    </location>
</feature>
<dbReference type="RefSeq" id="WP_015244855.1">
    <property type="nucleotide sequence ID" value="NC_019892.1"/>
</dbReference>
<proteinExistence type="predicted"/>
<accession>L0DAI4</accession>
<reference evidence="2 3" key="1">
    <citation type="submission" date="2012-02" db="EMBL/GenBank/DDBJ databases">
        <title>Complete sequence of chromosome of Singulisphaera acidiphila DSM 18658.</title>
        <authorList>
            <consortium name="US DOE Joint Genome Institute (JGI-PGF)"/>
            <person name="Lucas S."/>
            <person name="Copeland A."/>
            <person name="Lapidus A."/>
            <person name="Glavina del Rio T."/>
            <person name="Dalin E."/>
            <person name="Tice H."/>
            <person name="Bruce D."/>
            <person name="Goodwin L."/>
            <person name="Pitluck S."/>
            <person name="Peters L."/>
            <person name="Ovchinnikova G."/>
            <person name="Chertkov O."/>
            <person name="Kyrpides N."/>
            <person name="Mavromatis K."/>
            <person name="Ivanova N."/>
            <person name="Brettin T."/>
            <person name="Detter J.C."/>
            <person name="Han C."/>
            <person name="Larimer F."/>
            <person name="Land M."/>
            <person name="Hauser L."/>
            <person name="Markowitz V."/>
            <person name="Cheng J.-F."/>
            <person name="Hugenholtz P."/>
            <person name="Woyke T."/>
            <person name="Wu D."/>
            <person name="Tindall B."/>
            <person name="Pomrenke H."/>
            <person name="Brambilla E."/>
            <person name="Klenk H.-P."/>
            <person name="Eisen J.A."/>
        </authorList>
    </citation>
    <scope>NUCLEOTIDE SEQUENCE [LARGE SCALE GENOMIC DNA]</scope>
    <source>
        <strain evidence="3">ATCC BAA-1392 / DSM 18658 / VKM B-2454 / MOB10</strain>
    </source>
</reference>
<sequence>MRPVLKTVPTAGILLLGGLMGLALLSRADAEDEAPPVVRSARGGFVGKTERHQFEVFFYAEGIRIFPQDSTGKGLDATNLSAIATFYHPNSPSPWFDRRLQPASAAAGQPSTSLVRAIGLGTVPASGAKVVFEVSGLTDSAETSASFTVPFAIMTPQVPAPVVADGTASPRFIYASGYQGVGYYANPGPQSAPPAATGPRPASPPRFTGSSTRTQASGSSSPRTVGPGARDWTTGRRSRLPKPWLRPMD</sequence>
<evidence type="ECO:0000313" key="3">
    <source>
        <dbReference type="Proteomes" id="UP000010798"/>
    </source>
</evidence>